<organism evidence="1">
    <name type="scientific">marine sediment metagenome</name>
    <dbReference type="NCBI Taxonomy" id="412755"/>
    <lineage>
        <taxon>unclassified sequences</taxon>
        <taxon>metagenomes</taxon>
        <taxon>ecological metagenomes</taxon>
    </lineage>
</organism>
<evidence type="ECO:0008006" key="2">
    <source>
        <dbReference type="Google" id="ProtNLM"/>
    </source>
</evidence>
<protein>
    <recommendedName>
        <fullName evidence="2">Orphan protein</fullName>
    </recommendedName>
</protein>
<comment type="caution">
    <text evidence="1">The sequence shown here is derived from an EMBL/GenBank/DDBJ whole genome shotgun (WGS) entry which is preliminary data.</text>
</comment>
<gene>
    <name evidence="1" type="ORF">LCGC14_1675250</name>
</gene>
<dbReference type="AlphaFoldDB" id="A0A0F9HQ90"/>
<dbReference type="EMBL" id="LAZR01014438">
    <property type="protein sequence ID" value="KKM17491.1"/>
    <property type="molecule type" value="Genomic_DNA"/>
</dbReference>
<reference evidence="1" key="1">
    <citation type="journal article" date="2015" name="Nature">
        <title>Complex archaea that bridge the gap between prokaryotes and eukaryotes.</title>
        <authorList>
            <person name="Spang A."/>
            <person name="Saw J.H."/>
            <person name="Jorgensen S.L."/>
            <person name="Zaremba-Niedzwiedzka K."/>
            <person name="Martijn J."/>
            <person name="Lind A.E."/>
            <person name="van Eijk R."/>
            <person name="Schleper C."/>
            <person name="Guy L."/>
            <person name="Ettema T.J."/>
        </authorList>
    </citation>
    <scope>NUCLEOTIDE SEQUENCE</scope>
</reference>
<accession>A0A0F9HQ90</accession>
<name>A0A0F9HQ90_9ZZZZ</name>
<proteinExistence type="predicted"/>
<evidence type="ECO:0000313" key="1">
    <source>
        <dbReference type="EMBL" id="KKM17491.1"/>
    </source>
</evidence>
<sequence length="150" mass="16566">MMQTTASFTQQDGLFIDGHLHTFIEQQLCQQVTLDCADVYQALATLVDEFGCQCRKNKHLENDSLDVQTLLHAYQVEQNHPHCHVDAQTTTAVLDEYCCQVPAIIVVALMDTLSGTPSDEHGAKAIYQRAAALTNRPCTYRAALKNANAA</sequence>